<dbReference type="WBParaSite" id="Gr19_v10_g2721.t1">
    <property type="protein sequence ID" value="Gr19_v10_g2721.t1"/>
    <property type="gene ID" value="Gr19_v10_g2721"/>
</dbReference>
<dbReference type="Pfam" id="PF00665">
    <property type="entry name" value="rve"/>
    <property type="match status" value="1"/>
</dbReference>
<evidence type="ECO:0000256" key="1">
    <source>
        <dbReference type="SAM" id="Coils"/>
    </source>
</evidence>
<dbReference type="AlphaFoldDB" id="A0A914HLZ5"/>
<sequence>MMMDPGSRTASSVPPGTSASSKGRPTTGTTPIEYTVKQMADTFSNRNPLAMNDDERLIHYQQEFKRYQKLLTDEEERPLNVHLSEQTTNALRDTLHKATSTPKPHAQQQQQRVSLTKRPKRVARRQPPHTTVALSSSSASSSSSSTDSGKSGEGSSQNKSNASSTFVDCQEQQQQPQAATSSGTAPPPEQSSGSDALLLEQAEAKREAALAYAVQNPGLLRLGGFDGMQILRVSQGAYRPVKGSNLATLLNYHFVDRHQRVSPAKPPPGYATFLGHARDDLQMWRLLYPEKATEHKSGSTFSRAHLQRPQQKQQPQKMGGRGALLRFKKTKSKQRAQPRTLHENSAEDLAKKRERHVERVLDPLYKDERSSACFTSVEPLLREARRTHSTDNITRAEVRRYLAGQRVYTLHRQAIRRFRRLPTLASGLHTDWQADLADFRRLRHHNHGYTYLLVCIDTLSRQVFVEPVRSKQSTNMVEAFKRLFRRCGYIPWRLLTDKGREFTAAVVQRYLREEANARHHCMETSPLWHAGMAERANRSIKERLYRYFTHQGTQCWTRVIQRIVTALNESPNSSIFGMRPCDVTFENAERLRRRLVAQADAQRSGRAFSVPRFRVGDRVRIERHKHTFQKGYLPRFTEEVFTVDQVCTGRRPITYKLRDTDGEPITGLFYAYDLCRVLLHPHGDNNRNTDNSNKNNPDEREEERVYAIEKILKRRRQKSGTEYCFVNVAVKHQCGRKSDQLFRVHLPRKLQFSAQWSVGLAVLIYPHTWPSLGTSEPQFVRVEWQTGEHVRIPVPAASVSNPQELLESLHRALGEGSDQLATELRSLQMEYHRLVAEAEQLAATEAEHLLKNEDEETTKKGVPSASTTRNISKPITIPKKETTDSSSSSNVSLKEKETDAVQSRREILRRQVYARVLDELLAKKLTERERTLLTTHLPIGLELWIHSYKKARMACQFNFDSSRQRFRLKLDTRRIRLVELSAQLAYILGYSAPVLAEPVNISRYPPDMKGGVSTFYVYTPGLIEPVIIGDCVAPVLRIVNIRGSSDEVVEECYTAVQYHKLMVKEISEIFVEIRTSSGALMPFQCESTRDVFLGSFPADLIPPIHGQTMYPHCMVVNTDTSQEVGTHWVALYVQTPSIVDYFDSFADWPPESAEICTFLHRFKHVNRSGACLQSDRSSACGKHVIYFLYRRCRGWSLQQIVQHLRDCKTTPDRLVTAFSRKFIFGQDEE</sequence>
<accession>A0A914HLZ5</accession>
<feature type="compositionally biased region" description="Basic residues" evidence="2">
    <location>
        <begin position="115"/>
        <end position="127"/>
    </location>
</feature>
<evidence type="ECO:0000256" key="2">
    <source>
        <dbReference type="SAM" id="MobiDB-lite"/>
    </source>
</evidence>
<dbReference type="Gene3D" id="3.30.420.10">
    <property type="entry name" value="Ribonuclease H-like superfamily/Ribonuclease H"/>
    <property type="match status" value="1"/>
</dbReference>
<dbReference type="InterPro" id="IPR001584">
    <property type="entry name" value="Integrase_cat-core"/>
</dbReference>
<feature type="compositionally biased region" description="Polar residues" evidence="2">
    <location>
        <begin position="178"/>
        <end position="194"/>
    </location>
</feature>
<feature type="compositionally biased region" description="Polar residues" evidence="2">
    <location>
        <begin position="157"/>
        <end position="167"/>
    </location>
</feature>
<feature type="region of interest" description="Disordered" evidence="2">
    <location>
        <begin position="851"/>
        <end position="897"/>
    </location>
</feature>
<evidence type="ECO:0000313" key="4">
    <source>
        <dbReference type="Proteomes" id="UP000887572"/>
    </source>
</evidence>
<dbReference type="SUPFAM" id="SSF53098">
    <property type="entry name" value="Ribonuclease H-like"/>
    <property type="match status" value="1"/>
</dbReference>
<feature type="compositionally biased region" description="Polar residues" evidence="2">
    <location>
        <begin position="97"/>
        <end position="114"/>
    </location>
</feature>
<dbReference type="PANTHER" id="PTHR46585:SF1">
    <property type="entry name" value="CHROMO DOMAIN-CONTAINING PROTEIN"/>
    <property type="match status" value="1"/>
</dbReference>
<reference evidence="5" key="1">
    <citation type="submission" date="2022-11" db="UniProtKB">
        <authorList>
            <consortium name="WormBaseParasite"/>
        </authorList>
    </citation>
    <scope>IDENTIFICATION</scope>
</reference>
<dbReference type="InterPro" id="IPR012337">
    <property type="entry name" value="RNaseH-like_sf"/>
</dbReference>
<feature type="region of interest" description="Disordered" evidence="2">
    <location>
        <begin position="97"/>
        <end position="194"/>
    </location>
</feature>
<feature type="compositionally biased region" description="Low complexity" evidence="2">
    <location>
        <begin position="135"/>
        <end position="156"/>
    </location>
</feature>
<dbReference type="PROSITE" id="PS50994">
    <property type="entry name" value="INTEGRASE"/>
    <property type="match status" value="1"/>
</dbReference>
<proteinExistence type="predicted"/>
<name>A0A914HLZ5_GLORO</name>
<dbReference type="GO" id="GO:0003676">
    <property type="term" value="F:nucleic acid binding"/>
    <property type="evidence" value="ECO:0007669"/>
    <property type="project" value="InterPro"/>
</dbReference>
<feature type="region of interest" description="Disordered" evidence="2">
    <location>
        <begin position="1"/>
        <end position="32"/>
    </location>
</feature>
<organism evidence="4 5">
    <name type="scientific">Globodera rostochiensis</name>
    <name type="common">Golden nematode worm</name>
    <name type="synonym">Heterodera rostochiensis</name>
    <dbReference type="NCBI Taxonomy" id="31243"/>
    <lineage>
        <taxon>Eukaryota</taxon>
        <taxon>Metazoa</taxon>
        <taxon>Ecdysozoa</taxon>
        <taxon>Nematoda</taxon>
        <taxon>Chromadorea</taxon>
        <taxon>Rhabditida</taxon>
        <taxon>Tylenchina</taxon>
        <taxon>Tylenchomorpha</taxon>
        <taxon>Tylenchoidea</taxon>
        <taxon>Heteroderidae</taxon>
        <taxon>Heteroderinae</taxon>
        <taxon>Globodera</taxon>
    </lineage>
</organism>
<protein>
    <submittedName>
        <fullName evidence="5">Integrase catalytic domain-containing protein</fullName>
    </submittedName>
</protein>
<feature type="compositionally biased region" description="Basic and acidic residues" evidence="2">
    <location>
        <begin position="340"/>
        <end position="350"/>
    </location>
</feature>
<feature type="region of interest" description="Disordered" evidence="2">
    <location>
        <begin position="683"/>
        <end position="702"/>
    </location>
</feature>
<feature type="compositionally biased region" description="Polar residues" evidence="2">
    <location>
        <begin position="864"/>
        <end position="873"/>
    </location>
</feature>
<feature type="coiled-coil region" evidence="1">
    <location>
        <begin position="817"/>
        <end position="844"/>
    </location>
</feature>
<keyword evidence="4" id="KW-1185">Reference proteome</keyword>
<dbReference type="InterPro" id="IPR036397">
    <property type="entry name" value="RNaseH_sf"/>
</dbReference>
<dbReference type="Proteomes" id="UP000887572">
    <property type="component" value="Unplaced"/>
</dbReference>
<feature type="compositionally biased region" description="Low complexity" evidence="2">
    <location>
        <begin position="307"/>
        <end position="317"/>
    </location>
</feature>
<feature type="compositionally biased region" description="Basic residues" evidence="2">
    <location>
        <begin position="326"/>
        <end position="336"/>
    </location>
</feature>
<feature type="region of interest" description="Disordered" evidence="2">
    <location>
        <begin position="295"/>
        <end position="350"/>
    </location>
</feature>
<dbReference type="SUPFAM" id="SSF54001">
    <property type="entry name" value="Cysteine proteinases"/>
    <property type="match status" value="1"/>
</dbReference>
<feature type="domain" description="Integrase catalytic" evidence="3">
    <location>
        <begin position="418"/>
        <end position="588"/>
    </location>
</feature>
<dbReference type="PANTHER" id="PTHR46585">
    <property type="entry name" value="INTEGRASE CORE DOMAIN CONTAINING PROTEIN"/>
    <property type="match status" value="1"/>
</dbReference>
<evidence type="ECO:0000259" key="3">
    <source>
        <dbReference type="PROSITE" id="PS50994"/>
    </source>
</evidence>
<dbReference type="InterPro" id="IPR038765">
    <property type="entry name" value="Papain-like_cys_pep_sf"/>
</dbReference>
<feature type="compositionally biased region" description="Polar residues" evidence="2">
    <location>
        <begin position="8"/>
        <end position="32"/>
    </location>
</feature>
<dbReference type="Gene3D" id="3.40.395.10">
    <property type="entry name" value="Adenoviral Proteinase, Chain A"/>
    <property type="match status" value="1"/>
</dbReference>
<evidence type="ECO:0000313" key="5">
    <source>
        <dbReference type="WBParaSite" id="Gr19_v10_g2721.t1"/>
    </source>
</evidence>
<keyword evidence="1" id="KW-0175">Coiled coil</keyword>
<dbReference type="GO" id="GO:0015074">
    <property type="term" value="P:DNA integration"/>
    <property type="evidence" value="ECO:0007669"/>
    <property type="project" value="InterPro"/>
</dbReference>